<feature type="transmembrane region" description="Helical" evidence="1">
    <location>
        <begin position="45"/>
        <end position="71"/>
    </location>
</feature>
<accession>A0ABV8AMH4</accession>
<keyword evidence="1" id="KW-1133">Transmembrane helix</keyword>
<proteinExistence type="predicted"/>
<protein>
    <submittedName>
        <fullName evidence="3">DUF6249 domain-containing protein</fullName>
    </submittedName>
</protein>
<evidence type="ECO:0000313" key="3">
    <source>
        <dbReference type="EMBL" id="MFC3878830.1"/>
    </source>
</evidence>
<dbReference type="RefSeq" id="WP_377902657.1">
    <property type="nucleotide sequence ID" value="NZ_JBHRZS010000002.1"/>
</dbReference>
<dbReference type="InterPro" id="IPR046216">
    <property type="entry name" value="DUF6249"/>
</dbReference>
<reference evidence="4" key="1">
    <citation type="journal article" date="2019" name="Int. J. Syst. Evol. Microbiol.">
        <title>The Global Catalogue of Microorganisms (GCM) 10K type strain sequencing project: providing services to taxonomists for standard genome sequencing and annotation.</title>
        <authorList>
            <consortium name="The Broad Institute Genomics Platform"/>
            <consortium name="The Broad Institute Genome Sequencing Center for Infectious Disease"/>
            <person name="Wu L."/>
            <person name="Ma J."/>
        </authorList>
    </citation>
    <scope>NUCLEOTIDE SEQUENCE [LARGE SCALE GENOMIC DNA]</scope>
    <source>
        <strain evidence="4">CCUG 60523</strain>
    </source>
</reference>
<evidence type="ECO:0000256" key="1">
    <source>
        <dbReference type="SAM" id="Phobius"/>
    </source>
</evidence>
<dbReference type="Proteomes" id="UP001595805">
    <property type="component" value="Unassembled WGS sequence"/>
</dbReference>
<organism evidence="3 4">
    <name type="scientific">Algoriphagus namhaensis</name>
    <dbReference type="NCBI Taxonomy" id="915353"/>
    <lineage>
        <taxon>Bacteria</taxon>
        <taxon>Pseudomonadati</taxon>
        <taxon>Bacteroidota</taxon>
        <taxon>Cytophagia</taxon>
        <taxon>Cytophagales</taxon>
        <taxon>Cyclobacteriaceae</taxon>
        <taxon>Algoriphagus</taxon>
    </lineage>
</organism>
<dbReference type="Pfam" id="PF19762">
    <property type="entry name" value="DUF6249"/>
    <property type="match status" value="1"/>
</dbReference>
<keyword evidence="4" id="KW-1185">Reference proteome</keyword>
<sequence length="111" mass="12215">MEEILIPFFFFASIFGVVYVYLTSRNKERIALIEKGLDATIFNSGSYAFGHVVMSIALLGIGVGVGVLFGFLLNSMGMEESVAYTSCIFIFGGLGLLISFFVNRKMMQSDK</sequence>
<feature type="transmembrane region" description="Helical" evidence="1">
    <location>
        <begin position="6"/>
        <end position="24"/>
    </location>
</feature>
<evidence type="ECO:0000259" key="2">
    <source>
        <dbReference type="Pfam" id="PF19762"/>
    </source>
</evidence>
<keyword evidence="1" id="KW-0812">Transmembrane</keyword>
<gene>
    <name evidence="3" type="ORF">ACFOSV_01510</name>
</gene>
<feature type="domain" description="DUF6249" evidence="2">
    <location>
        <begin position="6"/>
        <end position="104"/>
    </location>
</feature>
<keyword evidence="1" id="KW-0472">Membrane</keyword>
<comment type="caution">
    <text evidence="3">The sequence shown here is derived from an EMBL/GenBank/DDBJ whole genome shotgun (WGS) entry which is preliminary data.</text>
</comment>
<dbReference type="EMBL" id="JBHRZS010000002">
    <property type="protein sequence ID" value="MFC3878830.1"/>
    <property type="molecule type" value="Genomic_DNA"/>
</dbReference>
<evidence type="ECO:0000313" key="4">
    <source>
        <dbReference type="Proteomes" id="UP001595805"/>
    </source>
</evidence>
<feature type="transmembrane region" description="Helical" evidence="1">
    <location>
        <begin position="83"/>
        <end position="102"/>
    </location>
</feature>
<name>A0ABV8AMH4_9BACT</name>